<reference evidence="1 2" key="1">
    <citation type="journal article" date="2024" name="Plant J.">
        <title>Genome sequences and population genomics reveal climatic adaptation and genomic divergence between two closely related sweetgum species.</title>
        <authorList>
            <person name="Xu W.Q."/>
            <person name="Ren C.Q."/>
            <person name="Zhang X.Y."/>
            <person name="Comes H.P."/>
            <person name="Liu X.H."/>
            <person name="Li Y.G."/>
            <person name="Kettle C.J."/>
            <person name="Jalonen R."/>
            <person name="Gaisberger H."/>
            <person name="Ma Y.Z."/>
            <person name="Qiu Y.X."/>
        </authorList>
    </citation>
    <scope>NUCLEOTIDE SEQUENCE [LARGE SCALE GENOMIC DNA]</scope>
    <source>
        <strain evidence="1">Hangzhou</strain>
    </source>
</reference>
<protein>
    <submittedName>
        <fullName evidence="1">Uncharacterized protein</fullName>
    </submittedName>
</protein>
<gene>
    <name evidence="1" type="ORF">L1049_005811</name>
</gene>
<proteinExistence type="predicted"/>
<evidence type="ECO:0000313" key="2">
    <source>
        <dbReference type="Proteomes" id="UP001415857"/>
    </source>
</evidence>
<dbReference type="AlphaFoldDB" id="A0AAP0WTB8"/>
<accession>A0AAP0WTB8</accession>
<dbReference type="EMBL" id="JBBPBK010000010">
    <property type="protein sequence ID" value="KAK9276280.1"/>
    <property type="molecule type" value="Genomic_DNA"/>
</dbReference>
<organism evidence="1 2">
    <name type="scientific">Liquidambar formosana</name>
    <name type="common">Formosan gum</name>
    <dbReference type="NCBI Taxonomy" id="63359"/>
    <lineage>
        <taxon>Eukaryota</taxon>
        <taxon>Viridiplantae</taxon>
        <taxon>Streptophyta</taxon>
        <taxon>Embryophyta</taxon>
        <taxon>Tracheophyta</taxon>
        <taxon>Spermatophyta</taxon>
        <taxon>Magnoliopsida</taxon>
        <taxon>eudicotyledons</taxon>
        <taxon>Gunneridae</taxon>
        <taxon>Pentapetalae</taxon>
        <taxon>Saxifragales</taxon>
        <taxon>Altingiaceae</taxon>
        <taxon>Liquidambar</taxon>
    </lineage>
</organism>
<sequence>MQQSFRSQQKIYTMHQRTWPSRNDCHNHVWDEQILPNPRIDSPHLLEHCFMSNGSLNPQQDGWPGSNGFFNHVSIVEKLPTNYNNASLSSNSGVLNFNKRMMDGEYDTFQEVISVPVAMRTTQQVVKYEHSSRHYCQIQDEVTNWQHNGFGNFGWIVKGP</sequence>
<name>A0AAP0WTB8_LIQFO</name>
<dbReference type="Proteomes" id="UP001415857">
    <property type="component" value="Unassembled WGS sequence"/>
</dbReference>
<keyword evidence="2" id="KW-1185">Reference proteome</keyword>
<comment type="caution">
    <text evidence="1">The sequence shown here is derived from an EMBL/GenBank/DDBJ whole genome shotgun (WGS) entry which is preliminary data.</text>
</comment>
<evidence type="ECO:0000313" key="1">
    <source>
        <dbReference type="EMBL" id="KAK9276280.1"/>
    </source>
</evidence>